<feature type="transmembrane region" description="Helical" evidence="12">
    <location>
        <begin position="305"/>
        <end position="323"/>
    </location>
</feature>
<feature type="transmembrane region" description="Helical" evidence="12">
    <location>
        <begin position="415"/>
        <end position="440"/>
    </location>
</feature>
<dbReference type="EMBL" id="JNBS01003188">
    <property type="protein sequence ID" value="OQR88489.1"/>
    <property type="molecule type" value="Genomic_DNA"/>
</dbReference>
<dbReference type="InterPro" id="IPR024862">
    <property type="entry name" value="TRPV"/>
</dbReference>
<accession>A0A1V9YRR6</accession>
<organism evidence="14 15">
    <name type="scientific">Thraustotheca clavata</name>
    <dbReference type="NCBI Taxonomy" id="74557"/>
    <lineage>
        <taxon>Eukaryota</taxon>
        <taxon>Sar</taxon>
        <taxon>Stramenopiles</taxon>
        <taxon>Oomycota</taxon>
        <taxon>Saprolegniomycetes</taxon>
        <taxon>Saprolegniales</taxon>
        <taxon>Achlyaceae</taxon>
        <taxon>Thraustotheca</taxon>
    </lineage>
</organism>
<dbReference type="Pfam" id="PF08016">
    <property type="entry name" value="PKD_channel"/>
    <property type="match status" value="1"/>
</dbReference>
<evidence type="ECO:0000259" key="13">
    <source>
        <dbReference type="Pfam" id="PF08016"/>
    </source>
</evidence>
<evidence type="ECO:0000256" key="7">
    <source>
        <dbReference type="ARBA" id="ARBA00022837"/>
    </source>
</evidence>
<dbReference type="InterPro" id="IPR013122">
    <property type="entry name" value="PKD1_2_channel"/>
</dbReference>
<gene>
    <name evidence="14" type="ORF">THRCLA_22856</name>
</gene>
<keyword evidence="15" id="KW-1185">Reference proteome</keyword>
<keyword evidence="7" id="KW-0106">Calcium</keyword>
<keyword evidence="2" id="KW-0813">Transport</keyword>
<dbReference type="AlphaFoldDB" id="A0A1V9YRR6"/>
<protein>
    <recommendedName>
        <fullName evidence="13">Polycystin cation channel PKD1/PKD2 domain-containing protein</fullName>
    </recommendedName>
</protein>
<dbReference type="GO" id="GO:0005216">
    <property type="term" value="F:monoatomic ion channel activity"/>
    <property type="evidence" value="ECO:0007669"/>
    <property type="project" value="InterPro"/>
</dbReference>
<keyword evidence="10 12" id="KW-0472">Membrane</keyword>
<name>A0A1V9YRR6_9STRA</name>
<comment type="caution">
    <text evidence="14">The sequence shown here is derived from an EMBL/GenBank/DDBJ whole genome shotgun (WGS) entry which is preliminary data.</text>
</comment>
<feature type="transmembrane region" description="Helical" evidence="12">
    <location>
        <begin position="235"/>
        <end position="258"/>
    </location>
</feature>
<keyword evidence="5 12" id="KW-0812">Transmembrane</keyword>
<feature type="transmembrane region" description="Helical" evidence="12">
    <location>
        <begin position="500"/>
        <end position="522"/>
    </location>
</feature>
<feature type="transmembrane region" description="Helical" evidence="12">
    <location>
        <begin position="338"/>
        <end position="356"/>
    </location>
</feature>
<dbReference type="GO" id="GO:0005886">
    <property type="term" value="C:plasma membrane"/>
    <property type="evidence" value="ECO:0007669"/>
    <property type="project" value="UniProtKB-SubCell"/>
</dbReference>
<dbReference type="InterPro" id="IPR002110">
    <property type="entry name" value="Ankyrin_rpt"/>
</dbReference>
<evidence type="ECO:0000256" key="1">
    <source>
        <dbReference type="ARBA" id="ARBA00004651"/>
    </source>
</evidence>
<dbReference type="Pfam" id="PF13637">
    <property type="entry name" value="Ank_4"/>
    <property type="match status" value="1"/>
</dbReference>
<reference evidence="14 15" key="1">
    <citation type="journal article" date="2014" name="Genome Biol. Evol.">
        <title>The secreted proteins of Achlya hypogyna and Thraustotheca clavata identify the ancestral oomycete secretome and reveal gene acquisitions by horizontal gene transfer.</title>
        <authorList>
            <person name="Misner I."/>
            <person name="Blouin N."/>
            <person name="Leonard G."/>
            <person name="Richards T.A."/>
            <person name="Lane C.E."/>
        </authorList>
    </citation>
    <scope>NUCLEOTIDE SEQUENCE [LARGE SCALE GENOMIC DNA]</scope>
    <source>
        <strain evidence="14 15">ATCC 34112</strain>
    </source>
</reference>
<evidence type="ECO:0000256" key="10">
    <source>
        <dbReference type="ARBA" id="ARBA00023136"/>
    </source>
</evidence>
<keyword evidence="9" id="KW-0406">Ion transport</keyword>
<dbReference type="InterPro" id="IPR036770">
    <property type="entry name" value="Ankyrin_rpt-contain_sf"/>
</dbReference>
<evidence type="ECO:0000256" key="8">
    <source>
        <dbReference type="ARBA" id="ARBA00022989"/>
    </source>
</evidence>
<feature type="transmembrane region" description="Helical" evidence="12">
    <location>
        <begin position="377"/>
        <end position="395"/>
    </location>
</feature>
<keyword evidence="4" id="KW-0109">Calcium transport</keyword>
<evidence type="ECO:0000313" key="14">
    <source>
        <dbReference type="EMBL" id="OQR88489.1"/>
    </source>
</evidence>
<keyword evidence="11" id="KW-0407">Ion channel</keyword>
<dbReference type="OrthoDB" id="78158at2759"/>
<feature type="transmembrane region" description="Helical" evidence="12">
    <location>
        <begin position="565"/>
        <end position="593"/>
    </location>
</feature>
<keyword evidence="6" id="KW-0677">Repeat</keyword>
<sequence>MVELHNRPEANSEPKSLSEACKDGDYDRVRYLLENDKMIDICKEDESGMSVLEYAIKNSHLDCAALIRQEAFDRLKNKNHPFLIALRNKLSAETEFDEELFRQGAENDPEETYKYLDKFVKSDKYDYTFTQLENIFGKNTVKTSALESILNESIIESQMDDKLDLLKHPVLKRVLDIKWELFGARKYFQQLLLYILMLMTMTNIVSSNHTQDNMKNMKKEGALNFTTIEDVEKEIWMQASFFIWVFTIVFCFVGFMHLPHLEPKNFAKLTRWMYDGKYKLEYNHVIPQVDVFKDKALAKLLRDTLLWSLILTVAILGLMYYIFRHNDDFSYKLTLVEAHLYITFTVLWLCALYFLVQEMQEVIGEDPWIYTKIDESLSLTRAWWIFYLIFLFPIFSKFMATYRRYYSSFTNNLQIVTYLIILVPFAFMHYYRILSVIKLLNGSKGSNNNEKETFEWFDSLYFGMGAFCTISLWMLSLQYLEINKTAGYLLPIVQDVMHDVWDFGIFYGVFQCGLTCAFYFIFQQHPDGYKTLWASFCSTYFVMFGENDVSDLIANAYTPHNTLNLSIPMVNVALGLRMFHSAVMVVLLLNLLVAMMNKTVDRNWEKLQSRALTSYARAVLRLETMLGHNNVTRSELMKLPYPGGKSVSNPVFHERVPIQALDEDGFASDDQPDDHAELKKKVQQLIVKNQAIEDKIKLVDDTFKEISAKLG</sequence>
<dbReference type="PANTHER" id="PTHR10582:SF2">
    <property type="entry name" value="INACTIVE"/>
    <property type="match status" value="1"/>
</dbReference>
<keyword evidence="3" id="KW-1003">Cell membrane</keyword>
<evidence type="ECO:0000256" key="12">
    <source>
        <dbReference type="SAM" id="Phobius"/>
    </source>
</evidence>
<dbReference type="GO" id="GO:0098703">
    <property type="term" value="P:calcium ion import across plasma membrane"/>
    <property type="evidence" value="ECO:0007669"/>
    <property type="project" value="TreeGrafter"/>
</dbReference>
<evidence type="ECO:0000256" key="4">
    <source>
        <dbReference type="ARBA" id="ARBA00022568"/>
    </source>
</evidence>
<evidence type="ECO:0000256" key="5">
    <source>
        <dbReference type="ARBA" id="ARBA00022692"/>
    </source>
</evidence>
<comment type="subcellular location">
    <subcellularLocation>
        <location evidence="1">Cell membrane</location>
        <topology evidence="1">Multi-pass membrane protein</topology>
    </subcellularLocation>
</comment>
<feature type="transmembrane region" description="Helical" evidence="12">
    <location>
        <begin position="191"/>
        <end position="209"/>
    </location>
</feature>
<evidence type="ECO:0000256" key="2">
    <source>
        <dbReference type="ARBA" id="ARBA00022448"/>
    </source>
</evidence>
<keyword evidence="8 12" id="KW-1133">Transmembrane helix</keyword>
<dbReference type="SUPFAM" id="SSF48403">
    <property type="entry name" value="Ankyrin repeat"/>
    <property type="match status" value="1"/>
</dbReference>
<evidence type="ECO:0000256" key="9">
    <source>
        <dbReference type="ARBA" id="ARBA00023065"/>
    </source>
</evidence>
<dbReference type="PANTHER" id="PTHR10582">
    <property type="entry name" value="TRANSIENT RECEPTOR POTENTIAL ION CHANNEL PROTEIN"/>
    <property type="match status" value="1"/>
</dbReference>
<feature type="transmembrane region" description="Helical" evidence="12">
    <location>
        <begin position="460"/>
        <end position="480"/>
    </location>
</feature>
<dbReference type="Proteomes" id="UP000243217">
    <property type="component" value="Unassembled WGS sequence"/>
</dbReference>
<evidence type="ECO:0000256" key="3">
    <source>
        <dbReference type="ARBA" id="ARBA00022475"/>
    </source>
</evidence>
<evidence type="ECO:0000256" key="11">
    <source>
        <dbReference type="ARBA" id="ARBA00023303"/>
    </source>
</evidence>
<feature type="domain" description="Polycystin cation channel PKD1/PKD2" evidence="13">
    <location>
        <begin position="380"/>
        <end position="599"/>
    </location>
</feature>
<evidence type="ECO:0000256" key="6">
    <source>
        <dbReference type="ARBA" id="ARBA00022737"/>
    </source>
</evidence>
<evidence type="ECO:0000313" key="15">
    <source>
        <dbReference type="Proteomes" id="UP000243217"/>
    </source>
</evidence>
<dbReference type="Gene3D" id="1.25.40.20">
    <property type="entry name" value="Ankyrin repeat-containing domain"/>
    <property type="match status" value="1"/>
</dbReference>
<proteinExistence type="predicted"/>